<dbReference type="RefSeq" id="WP_343913480.1">
    <property type="nucleotide sequence ID" value="NZ_BAAAGE010000003.1"/>
</dbReference>
<dbReference type="Gene3D" id="1.20.120.450">
    <property type="entry name" value="dinb family like domain"/>
    <property type="match status" value="1"/>
</dbReference>
<keyword evidence="2" id="KW-1185">Reference proteome</keyword>
<name>A0ABN1J2L0_9FLAO</name>
<dbReference type="PROSITE" id="PS51318">
    <property type="entry name" value="TAT"/>
    <property type="match status" value="1"/>
</dbReference>
<sequence length="216" mass="24972">MMKESNTTTRRKFIKGSSILAAGIAATPLMSFTNEVVLPDTTDNIYLVGPQKGYSPQIGTLLSTMTMMRAWVIRTVKDLTIEQLDFQIDEQSNSIGAMLLHLAATERYYQLNTFDEIPWGKWDEDIKKEWDIASGLGKKGREIIKGNPINYYLQTLKEVREITKKEFAKRDDSWIMKSEPFFSNQPTNNYAKWFHVCEHESNHRGQIKFIIKRLPT</sequence>
<dbReference type="InterPro" id="IPR007061">
    <property type="entry name" value="MST-like"/>
</dbReference>
<dbReference type="NCBIfam" id="TIGR01409">
    <property type="entry name" value="TAT_signal_seq"/>
    <property type="match status" value="1"/>
</dbReference>
<proteinExistence type="predicted"/>
<protein>
    <submittedName>
        <fullName evidence="1">DinB family protein</fullName>
    </submittedName>
</protein>
<accession>A0ABN1J2L0</accession>
<dbReference type="Proteomes" id="UP001501758">
    <property type="component" value="Unassembled WGS sequence"/>
</dbReference>
<dbReference type="InterPro" id="IPR034660">
    <property type="entry name" value="DinB/YfiT-like"/>
</dbReference>
<dbReference type="EMBL" id="BAAAGE010000003">
    <property type="protein sequence ID" value="GAA0726769.1"/>
    <property type="molecule type" value="Genomic_DNA"/>
</dbReference>
<dbReference type="Pfam" id="PF04978">
    <property type="entry name" value="MST"/>
    <property type="match status" value="1"/>
</dbReference>
<reference evidence="1 2" key="1">
    <citation type="journal article" date="2019" name="Int. J. Syst. Evol. Microbiol.">
        <title>The Global Catalogue of Microorganisms (GCM) 10K type strain sequencing project: providing services to taxonomists for standard genome sequencing and annotation.</title>
        <authorList>
            <consortium name="The Broad Institute Genomics Platform"/>
            <consortium name="The Broad Institute Genome Sequencing Center for Infectious Disease"/>
            <person name="Wu L."/>
            <person name="Ma J."/>
        </authorList>
    </citation>
    <scope>NUCLEOTIDE SEQUENCE [LARGE SCALE GENOMIC DNA]</scope>
    <source>
        <strain evidence="1 2">JCM 15974</strain>
    </source>
</reference>
<organism evidence="1 2">
    <name type="scientific">Aquimarina litoralis</name>
    <dbReference type="NCBI Taxonomy" id="584605"/>
    <lineage>
        <taxon>Bacteria</taxon>
        <taxon>Pseudomonadati</taxon>
        <taxon>Bacteroidota</taxon>
        <taxon>Flavobacteriia</taxon>
        <taxon>Flavobacteriales</taxon>
        <taxon>Flavobacteriaceae</taxon>
        <taxon>Aquimarina</taxon>
    </lineage>
</organism>
<dbReference type="InterPro" id="IPR019546">
    <property type="entry name" value="TAT_signal_bac_arc"/>
</dbReference>
<evidence type="ECO:0000313" key="1">
    <source>
        <dbReference type="EMBL" id="GAA0726769.1"/>
    </source>
</evidence>
<evidence type="ECO:0000313" key="2">
    <source>
        <dbReference type="Proteomes" id="UP001501758"/>
    </source>
</evidence>
<dbReference type="SUPFAM" id="SSF109854">
    <property type="entry name" value="DinB/YfiT-like putative metalloenzymes"/>
    <property type="match status" value="1"/>
</dbReference>
<dbReference type="InterPro" id="IPR006311">
    <property type="entry name" value="TAT_signal"/>
</dbReference>
<comment type="caution">
    <text evidence="1">The sequence shown here is derived from an EMBL/GenBank/DDBJ whole genome shotgun (WGS) entry which is preliminary data.</text>
</comment>
<gene>
    <name evidence="1" type="ORF">GCM10009430_34160</name>
</gene>